<dbReference type="AlphaFoldDB" id="A0A6M3M445"/>
<dbReference type="EMBL" id="MT143696">
    <property type="protein sequence ID" value="QJB00553.1"/>
    <property type="molecule type" value="Genomic_DNA"/>
</dbReference>
<accession>A0A6M3M445</accession>
<evidence type="ECO:0000313" key="2">
    <source>
        <dbReference type="EMBL" id="QJB04431.1"/>
    </source>
</evidence>
<reference evidence="1" key="1">
    <citation type="submission" date="2020-03" db="EMBL/GenBank/DDBJ databases">
        <title>The deep terrestrial virosphere.</title>
        <authorList>
            <person name="Holmfeldt K."/>
            <person name="Nilsson E."/>
            <person name="Simone D."/>
            <person name="Lopez-Fernandez M."/>
            <person name="Wu X."/>
            <person name="de Brujin I."/>
            <person name="Lundin D."/>
            <person name="Andersson A."/>
            <person name="Bertilsson S."/>
            <person name="Dopson M."/>
        </authorList>
    </citation>
    <scope>NUCLEOTIDE SEQUENCE</scope>
    <source>
        <strain evidence="1">MM171A00411</strain>
        <strain evidence="2">MM171B00292</strain>
    </source>
</reference>
<name>A0A6M3M445_9ZZZZ</name>
<organism evidence="1">
    <name type="scientific">viral metagenome</name>
    <dbReference type="NCBI Taxonomy" id="1070528"/>
    <lineage>
        <taxon>unclassified sequences</taxon>
        <taxon>metagenomes</taxon>
        <taxon>organismal metagenomes</taxon>
    </lineage>
</organism>
<sequence length="65" mass="7453">MTRFKIRIDKIRPSGHVINAYKAEFGCANAGLHLKDILAFLEQLETECPTCMKPVQLHFGKEHKK</sequence>
<dbReference type="EMBL" id="MT143882">
    <property type="protein sequence ID" value="QJB04431.1"/>
    <property type="molecule type" value="Genomic_DNA"/>
</dbReference>
<evidence type="ECO:0000313" key="1">
    <source>
        <dbReference type="EMBL" id="QJB00553.1"/>
    </source>
</evidence>
<gene>
    <name evidence="1" type="ORF">MM171A00411_0015</name>
    <name evidence="2" type="ORF">MM171B00292_0032</name>
</gene>
<protein>
    <submittedName>
        <fullName evidence="1">Uncharacterized protein</fullName>
    </submittedName>
</protein>
<proteinExistence type="predicted"/>